<dbReference type="InterPro" id="IPR027417">
    <property type="entry name" value="P-loop_NTPase"/>
</dbReference>
<dbReference type="PROSITE" id="PS00028">
    <property type="entry name" value="ZINC_FINGER_C2H2_1"/>
    <property type="match status" value="1"/>
</dbReference>
<dbReference type="Gene3D" id="3.40.50.300">
    <property type="entry name" value="P-loop containing nucleotide triphosphate hydrolases"/>
    <property type="match status" value="1"/>
</dbReference>
<dbReference type="PANTHER" id="PTHR18934">
    <property type="entry name" value="ATP-DEPENDENT RNA HELICASE"/>
    <property type="match status" value="1"/>
</dbReference>
<feature type="domain" description="RING-type" evidence="13">
    <location>
        <begin position="1261"/>
        <end position="1507"/>
    </location>
</feature>
<evidence type="ECO:0000256" key="5">
    <source>
        <dbReference type="ARBA" id="ARBA00022771"/>
    </source>
</evidence>
<dbReference type="Proteomes" id="UP001470230">
    <property type="component" value="Unassembled WGS sequence"/>
</dbReference>
<accession>A0ABR2JXD1</accession>
<evidence type="ECO:0000259" key="12">
    <source>
        <dbReference type="PROSITE" id="PS50157"/>
    </source>
</evidence>
<keyword evidence="1" id="KW-0808">Transferase</keyword>
<feature type="domain" description="C2H2-type" evidence="12">
    <location>
        <begin position="1477"/>
        <end position="1502"/>
    </location>
</feature>
<evidence type="ECO:0000313" key="15">
    <source>
        <dbReference type="Proteomes" id="UP001470230"/>
    </source>
</evidence>
<gene>
    <name evidence="14" type="ORF">M9Y10_042611</name>
</gene>
<keyword evidence="7" id="KW-0378">Hydrolase</keyword>
<evidence type="ECO:0000256" key="4">
    <source>
        <dbReference type="ARBA" id="ARBA00022741"/>
    </source>
</evidence>
<reference evidence="14 15" key="1">
    <citation type="submission" date="2024-04" db="EMBL/GenBank/DDBJ databases">
        <title>Tritrichomonas musculus Genome.</title>
        <authorList>
            <person name="Alves-Ferreira E."/>
            <person name="Grigg M."/>
            <person name="Lorenzi H."/>
            <person name="Galac M."/>
        </authorList>
    </citation>
    <scope>NUCLEOTIDE SEQUENCE [LARGE SCALE GENOMIC DNA]</scope>
    <source>
        <strain evidence="14 15">EAF2021</strain>
    </source>
</reference>
<evidence type="ECO:0000256" key="2">
    <source>
        <dbReference type="ARBA" id="ARBA00022723"/>
    </source>
</evidence>
<sequence length="1509" mass="174790">MAHEFHFDRIFVQHISNKVNLLDSKVQRTEKLLNINKFTPNSKKMISSMKKMMFDINSNLSYLNSPSIFQEDFFQAISLIDTAINTYITSLNSIESPKDNIISLLQKDIEKFSKSALIFISVFQEIITSHSNSKSTNQKENDQINLRLGIESVIFTFSVNVNPTTEYPFFKSNYIEIYQFYHQINNISDPIAAIESYCGTGKTLLIPMILLCRSLKDKMKVPFVILSQPSPKHVESKDLFFNKKLSKYVSIISDPNKLTETIKNYDENDENSKLILGLSSPYNLLPMLYDLRRNQNFYQQTRFIIDELSQRTIYFDVLLSKLGLLRNDFKLPLNVILMSASFSNEVLKPFGNQVKMISLIKHPLFEIRQRAPIIERNIYKINNVIVPNESVNVIKEMAKVNSSIEEGNILCFLSGIGNCNKLKKSIYSLLRNTKETEKERKIVILQTNLKPNETKENYFRRLQNEFELNEGLREGKNYRYDFLYFIPLVLSGIVEDTIYELSQEEFPGELKKINKFICSTPMLQSSFTIDKLSVVIDSGLAKEAGFDIFTGLTTLTEKQVSFEIMNQRKGRLGRTMNGLYVPICSPKYLIPQCQTSPIEKVDLTNYILYLKNVGIDIEKLRNLPSNPDSSILDFTMDNMTYVGAIDPKTNEITPFGREMLKYSFISIYYAASVLKFRDTFEKNDRPYANFIATYISLVIQMDSILVQEDNSEKLSRFFREDSDIVTLINALNSLILSKITDNNEKRDLVESYGFSYSTFLVFIENMQTITDMIFPGKTTADVIRSLGSFVKKLDGISSIIDRFILEVIKVYPHWKRIHSIEMRYVSGAGNFDSRPSLIFDASDRLKFPNQKKPNAEVRISSRPGWNGIVIPSECYCFNISRNMNSNFNIGRLVHRMSKKSKCCITSVECDKSALNPWFDVLLSSYFNDGYFLNIRYFKNVVKKKNPENKMEEITYEKRMFHISNVEDRVFVSFIPGDDHVKQIVVEGVKKCLLLMPFTPRSIVVLRTDVDSLVEIKSIGSQHYESSSLQSVCFQSLWKYNIEYCIENLKELAKSDSQIRIAALFINETCKLNEYDQKSLYLIIPVKYDFMDVSRYSVLYLKDIFKYYNKEPVEIPKVSSDPNQLELFQFPAKFIHPALMYNQESLDCIMKWFSNHCKYAHIVKVIGHRLLMKSSEILELQNHLRNEKEEIENQMNLKLTAIPVPKKIYQKAYLQIREHQTWIYNSRFKVIIASKSEEDEIKEFLQSFNDEKQTENKHEESNETLCCIYVCDDPDNPTLTNYPITVYYKDGTSYTNKMCRDCLYSSLEVATESFYSNGEINQEALEKITFKPSVIPSVNSKETEDGLECWPQIPLGQMISALIVNDDEMSSLVSAWLSGVVEYTLRTQSRHYFTFCPDHPHKLYNIKKFDKFNCFCTVPKCRNLFCSFCKSFHNENYICDEKKNGKPIDMTLMKCPKCLTPTIKDGGCNHINCPCGCHWCYKCGKGFPNPTKCYEHLSKVHGGCFDYNFD</sequence>
<dbReference type="SUPFAM" id="SSF52540">
    <property type="entry name" value="P-loop containing nucleoside triphosphate hydrolases"/>
    <property type="match status" value="1"/>
</dbReference>
<keyword evidence="4" id="KW-0547">Nucleotide-binding</keyword>
<evidence type="ECO:0000256" key="9">
    <source>
        <dbReference type="ARBA" id="ARBA00022833"/>
    </source>
</evidence>
<dbReference type="Pfam" id="PF26200">
    <property type="entry name" value="Rcat_RNF216"/>
    <property type="match status" value="1"/>
</dbReference>
<keyword evidence="8" id="KW-0347">Helicase</keyword>
<keyword evidence="6" id="KW-0833">Ubl conjugation pathway</keyword>
<evidence type="ECO:0000256" key="10">
    <source>
        <dbReference type="ARBA" id="ARBA00022840"/>
    </source>
</evidence>
<evidence type="ECO:0000256" key="6">
    <source>
        <dbReference type="ARBA" id="ARBA00022786"/>
    </source>
</evidence>
<keyword evidence="5 11" id="KW-0863">Zinc-finger</keyword>
<dbReference type="SUPFAM" id="SSF57850">
    <property type="entry name" value="RING/U-box"/>
    <property type="match status" value="1"/>
</dbReference>
<dbReference type="PROSITE" id="PS50157">
    <property type="entry name" value="ZINC_FINGER_C2H2_2"/>
    <property type="match status" value="1"/>
</dbReference>
<evidence type="ECO:0000256" key="3">
    <source>
        <dbReference type="ARBA" id="ARBA00022737"/>
    </source>
</evidence>
<dbReference type="Gene3D" id="1.20.120.1750">
    <property type="match status" value="1"/>
</dbReference>
<evidence type="ECO:0000259" key="13">
    <source>
        <dbReference type="PROSITE" id="PS51873"/>
    </source>
</evidence>
<evidence type="ECO:0008006" key="16">
    <source>
        <dbReference type="Google" id="ProtNLM"/>
    </source>
</evidence>
<evidence type="ECO:0000256" key="7">
    <source>
        <dbReference type="ARBA" id="ARBA00022801"/>
    </source>
</evidence>
<keyword evidence="2" id="KW-0479">Metal-binding</keyword>
<evidence type="ECO:0000256" key="1">
    <source>
        <dbReference type="ARBA" id="ARBA00022679"/>
    </source>
</evidence>
<proteinExistence type="predicted"/>
<organism evidence="14 15">
    <name type="scientific">Tritrichomonas musculus</name>
    <dbReference type="NCBI Taxonomy" id="1915356"/>
    <lineage>
        <taxon>Eukaryota</taxon>
        <taxon>Metamonada</taxon>
        <taxon>Parabasalia</taxon>
        <taxon>Tritrichomonadida</taxon>
        <taxon>Tritrichomonadidae</taxon>
        <taxon>Tritrichomonas</taxon>
    </lineage>
</organism>
<name>A0ABR2JXD1_9EUKA</name>
<protein>
    <recommendedName>
        <fullName evidence="16">Helicase ATP-binding domain-containing protein</fullName>
    </recommendedName>
</protein>
<keyword evidence="9" id="KW-0862">Zinc</keyword>
<comment type="caution">
    <text evidence="14">The sequence shown here is derived from an EMBL/GenBank/DDBJ whole genome shotgun (WGS) entry which is preliminary data.</text>
</comment>
<dbReference type="EMBL" id="JAPFFF010000008">
    <property type="protein sequence ID" value="KAK8883519.1"/>
    <property type="molecule type" value="Genomic_DNA"/>
</dbReference>
<keyword evidence="10" id="KW-0067">ATP-binding</keyword>
<keyword evidence="3" id="KW-0677">Repeat</keyword>
<dbReference type="InterPro" id="IPR044066">
    <property type="entry name" value="TRIAD_supradom"/>
</dbReference>
<dbReference type="PANTHER" id="PTHR18934:SF91">
    <property type="entry name" value="PRE-MRNA-SPLICING FACTOR ATP-DEPENDENT RNA HELICASE PRP16"/>
    <property type="match status" value="1"/>
</dbReference>
<dbReference type="InterPro" id="IPR013087">
    <property type="entry name" value="Znf_C2H2_type"/>
</dbReference>
<keyword evidence="15" id="KW-1185">Reference proteome</keyword>
<evidence type="ECO:0000256" key="11">
    <source>
        <dbReference type="PROSITE-ProRule" id="PRU00042"/>
    </source>
</evidence>
<dbReference type="PROSITE" id="PS51873">
    <property type="entry name" value="TRIAD"/>
    <property type="match status" value="1"/>
</dbReference>
<evidence type="ECO:0000313" key="14">
    <source>
        <dbReference type="EMBL" id="KAK8883519.1"/>
    </source>
</evidence>
<evidence type="ECO:0000256" key="8">
    <source>
        <dbReference type="ARBA" id="ARBA00022806"/>
    </source>
</evidence>